<organism evidence="13 14">
    <name type="scientific">Sarocladium strictum</name>
    <name type="common">Black bundle disease fungus</name>
    <name type="synonym">Acremonium strictum</name>
    <dbReference type="NCBI Taxonomy" id="5046"/>
    <lineage>
        <taxon>Eukaryota</taxon>
        <taxon>Fungi</taxon>
        <taxon>Dikarya</taxon>
        <taxon>Ascomycota</taxon>
        <taxon>Pezizomycotina</taxon>
        <taxon>Sordariomycetes</taxon>
        <taxon>Hypocreomycetidae</taxon>
        <taxon>Hypocreales</taxon>
        <taxon>Sarocladiaceae</taxon>
        <taxon>Sarocladium</taxon>
    </lineage>
</organism>
<accession>A0AA39GS37</accession>
<feature type="region of interest" description="Disordered" evidence="10">
    <location>
        <begin position="192"/>
        <end position="237"/>
    </location>
</feature>
<comment type="caution">
    <text evidence="13">The sequence shown here is derived from an EMBL/GenBank/DDBJ whole genome shotgun (WGS) entry which is preliminary data.</text>
</comment>
<dbReference type="Gene3D" id="1.20.58.70">
    <property type="match status" value="1"/>
</dbReference>
<dbReference type="CDD" id="cd15845">
    <property type="entry name" value="SNARE_syntaxin16"/>
    <property type="match status" value="1"/>
</dbReference>
<dbReference type="InterPro" id="IPR000727">
    <property type="entry name" value="T_SNARE_dom"/>
</dbReference>
<evidence type="ECO:0000313" key="13">
    <source>
        <dbReference type="EMBL" id="KAK0392129.1"/>
    </source>
</evidence>
<name>A0AA39GS37_SARSR</name>
<dbReference type="InterPro" id="IPR006012">
    <property type="entry name" value="Syntaxin/epimorphin_CS"/>
</dbReference>
<evidence type="ECO:0000256" key="3">
    <source>
        <dbReference type="ARBA" id="ARBA00022448"/>
    </source>
</evidence>
<gene>
    <name evidence="13" type="ORF">NLU13_1627</name>
</gene>
<dbReference type="GO" id="GO:0000149">
    <property type="term" value="F:SNARE binding"/>
    <property type="evidence" value="ECO:0007669"/>
    <property type="project" value="TreeGrafter"/>
</dbReference>
<dbReference type="InterPro" id="IPR010989">
    <property type="entry name" value="SNARE"/>
</dbReference>
<evidence type="ECO:0000256" key="4">
    <source>
        <dbReference type="ARBA" id="ARBA00022692"/>
    </source>
</evidence>
<dbReference type="SMART" id="SM00397">
    <property type="entry name" value="t_SNARE"/>
    <property type="match status" value="1"/>
</dbReference>
<dbReference type="FunFam" id="1.20.58.70:FF:000021">
    <property type="entry name" value="SNARE complex subunit (Tlg2)"/>
    <property type="match status" value="1"/>
</dbReference>
<dbReference type="Pfam" id="PF05739">
    <property type="entry name" value="SNARE"/>
    <property type="match status" value="1"/>
</dbReference>
<keyword evidence="6 11" id="KW-1133">Transmembrane helix</keyword>
<keyword evidence="4 11" id="KW-0812">Transmembrane</keyword>
<evidence type="ECO:0000256" key="9">
    <source>
        <dbReference type="ARBA" id="ARBA00023136"/>
    </source>
</evidence>
<evidence type="ECO:0000256" key="1">
    <source>
        <dbReference type="ARBA" id="ARBA00004409"/>
    </source>
</evidence>
<comment type="subcellular location">
    <subcellularLocation>
        <location evidence="1">Golgi apparatus membrane</location>
        <topology evidence="1">Single-pass type IV membrane protein</topology>
    </subcellularLocation>
</comment>
<dbReference type="Proteomes" id="UP001175261">
    <property type="component" value="Unassembled WGS sequence"/>
</dbReference>
<sequence>MWRDRTNLYISYRQSYAHHPTQRNRYSSRALGGGYSDNPYASGSDDQRGLLSAGAFDDDGDAVIEMDLLPPRWADISDEITELLSDIATKSQSLEKLHQKHVLPGFNDDDAKRKEEQQIEKLTQEITKGFHDCHRCIQRVESMVRESKQLGTLSRAEETMAKNIQISLATRVQDASAGFRKKQSAYLKKLRGMSGLGGASPGGERSSTPQPGGSYFDPSLQESDADRSFSQSTLQATAQQKLMHSNDAVIAQREREIEDIAQGIIELSDLFRDLQTMVIDQGTMLDRIDYNVERMNTDVKGAEKELKVASGYQRKTTKRKIILLLILIIAGLFILLMLKPRKGG</sequence>
<dbReference type="GO" id="GO:0000139">
    <property type="term" value="C:Golgi membrane"/>
    <property type="evidence" value="ECO:0007669"/>
    <property type="project" value="UniProtKB-SubCell"/>
</dbReference>
<keyword evidence="9 11" id="KW-0472">Membrane</keyword>
<keyword evidence="7" id="KW-0333">Golgi apparatus</keyword>
<proteinExistence type="inferred from homology"/>
<feature type="compositionally biased region" description="Polar residues" evidence="10">
    <location>
        <begin position="228"/>
        <end position="237"/>
    </location>
</feature>
<dbReference type="PROSITE" id="PS00914">
    <property type="entry name" value="SYNTAXIN"/>
    <property type="match status" value="1"/>
</dbReference>
<dbReference type="SUPFAM" id="SSF47661">
    <property type="entry name" value="t-snare proteins"/>
    <property type="match status" value="1"/>
</dbReference>
<protein>
    <recommendedName>
        <fullName evidence="12">t-SNARE coiled-coil homology domain-containing protein</fullName>
    </recommendedName>
</protein>
<evidence type="ECO:0000259" key="12">
    <source>
        <dbReference type="PROSITE" id="PS50192"/>
    </source>
</evidence>
<evidence type="ECO:0000256" key="6">
    <source>
        <dbReference type="ARBA" id="ARBA00022989"/>
    </source>
</evidence>
<keyword evidence="8" id="KW-0175">Coiled coil</keyword>
<keyword evidence="5" id="KW-0653">Protein transport</keyword>
<dbReference type="GO" id="GO:0031201">
    <property type="term" value="C:SNARE complex"/>
    <property type="evidence" value="ECO:0007669"/>
    <property type="project" value="TreeGrafter"/>
</dbReference>
<dbReference type="GO" id="GO:0005484">
    <property type="term" value="F:SNAP receptor activity"/>
    <property type="evidence" value="ECO:0007669"/>
    <property type="project" value="InterPro"/>
</dbReference>
<evidence type="ECO:0000256" key="7">
    <source>
        <dbReference type="ARBA" id="ARBA00023034"/>
    </source>
</evidence>
<evidence type="ECO:0000256" key="11">
    <source>
        <dbReference type="SAM" id="Phobius"/>
    </source>
</evidence>
<feature type="transmembrane region" description="Helical" evidence="11">
    <location>
        <begin position="321"/>
        <end position="338"/>
    </location>
</feature>
<dbReference type="InterPro" id="IPR045242">
    <property type="entry name" value="Syntaxin"/>
</dbReference>
<evidence type="ECO:0000256" key="2">
    <source>
        <dbReference type="ARBA" id="ARBA00009063"/>
    </source>
</evidence>
<feature type="domain" description="T-SNARE coiled-coil homology" evidence="12">
    <location>
        <begin position="247"/>
        <end position="309"/>
    </location>
</feature>
<keyword evidence="14" id="KW-1185">Reference proteome</keyword>
<dbReference type="EMBL" id="JAPDFR010000001">
    <property type="protein sequence ID" value="KAK0392129.1"/>
    <property type="molecule type" value="Genomic_DNA"/>
</dbReference>
<dbReference type="GO" id="GO:0006886">
    <property type="term" value="P:intracellular protein transport"/>
    <property type="evidence" value="ECO:0007669"/>
    <property type="project" value="InterPro"/>
</dbReference>
<dbReference type="GO" id="GO:0048278">
    <property type="term" value="P:vesicle docking"/>
    <property type="evidence" value="ECO:0007669"/>
    <property type="project" value="TreeGrafter"/>
</dbReference>
<evidence type="ECO:0000256" key="10">
    <source>
        <dbReference type="SAM" id="MobiDB-lite"/>
    </source>
</evidence>
<dbReference type="PANTHER" id="PTHR19957:SF83">
    <property type="entry name" value="SYNTAXIN-16"/>
    <property type="match status" value="1"/>
</dbReference>
<dbReference type="PROSITE" id="PS50192">
    <property type="entry name" value="T_SNARE"/>
    <property type="match status" value="1"/>
</dbReference>
<evidence type="ECO:0000256" key="5">
    <source>
        <dbReference type="ARBA" id="ARBA00022927"/>
    </source>
</evidence>
<dbReference type="PANTHER" id="PTHR19957">
    <property type="entry name" value="SYNTAXIN"/>
    <property type="match status" value="1"/>
</dbReference>
<evidence type="ECO:0000313" key="14">
    <source>
        <dbReference type="Proteomes" id="UP001175261"/>
    </source>
</evidence>
<dbReference type="AlphaFoldDB" id="A0AA39GS37"/>
<evidence type="ECO:0000256" key="8">
    <source>
        <dbReference type="ARBA" id="ARBA00023054"/>
    </source>
</evidence>
<reference evidence="13" key="1">
    <citation type="submission" date="2022-10" db="EMBL/GenBank/DDBJ databases">
        <title>Determination and structural analysis of whole genome sequence of Sarocladium strictum F4-1.</title>
        <authorList>
            <person name="Hu L."/>
            <person name="Jiang Y."/>
        </authorList>
    </citation>
    <scope>NUCLEOTIDE SEQUENCE</scope>
    <source>
        <strain evidence="13">F4-1</strain>
    </source>
</reference>
<dbReference type="GO" id="GO:0006906">
    <property type="term" value="P:vesicle fusion"/>
    <property type="evidence" value="ECO:0007669"/>
    <property type="project" value="TreeGrafter"/>
</dbReference>
<comment type="similarity">
    <text evidence="2">Belongs to the syntaxin family.</text>
</comment>
<keyword evidence="3" id="KW-0813">Transport</keyword>